<evidence type="ECO:0000256" key="3">
    <source>
        <dbReference type="ARBA" id="ARBA00022692"/>
    </source>
</evidence>
<feature type="domain" description="Major facilitator superfamily (MFS) profile" evidence="7">
    <location>
        <begin position="14"/>
        <end position="463"/>
    </location>
</feature>
<dbReference type="GO" id="GO:0005886">
    <property type="term" value="C:plasma membrane"/>
    <property type="evidence" value="ECO:0007669"/>
    <property type="project" value="UniProtKB-SubCell"/>
</dbReference>
<accession>A0A6L5R359</accession>
<keyword evidence="2" id="KW-0813">Transport</keyword>
<dbReference type="Proteomes" id="UP000476511">
    <property type="component" value="Unassembled WGS sequence"/>
</dbReference>
<gene>
    <name evidence="8" type="ORF">GJR97_12185</name>
</gene>
<reference evidence="8 9" key="1">
    <citation type="submission" date="2019-11" db="EMBL/GenBank/DDBJ databases">
        <title>Agromyces kandeliae sp. nov., isolated from mangrove soil.</title>
        <authorList>
            <person name="Wang R."/>
        </authorList>
    </citation>
    <scope>NUCLEOTIDE SEQUENCE [LARGE SCALE GENOMIC DNA]</scope>
    <source>
        <strain evidence="8 9">Q22</strain>
    </source>
</reference>
<dbReference type="RefSeq" id="WP_154346744.1">
    <property type="nucleotide sequence ID" value="NZ_WKJD01000016.1"/>
</dbReference>
<keyword evidence="4 6" id="KW-1133">Transmembrane helix</keyword>
<feature type="transmembrane region" description="Helical" evidence="6">
    <location>
        <begin position="207"/>
        <end position="226"/>
    </location>
</feature>
<feature type="transmembrane region" description="Helical" evidence="6">
    <location>
        <begin position="175"/>
        <end position="195"/>
    </location>
</feature>
<feature type="transmembrane region" description="Helical" evidence="6">
    <location>
        <begin position="86"/>
        <end position="103"/>
    </location>
</feature>
<dbReference type="InterPro" id="IPR036259">
    <property type="entry name" value="MFS_trans_sf"/>
</dbReference>
<dbReference type="Gene3D" id="1.20.1250.20">
    <property type="entry name" value="MFS general substrate transporter like domains"/>
    <property type="match status" value="2"/>
</dbReference>
<dbReference type="PANTHER" id="PTHR42718">
    <property type="entry name" value="MAJOR FACILITATOR SUPERFAMILY MULTIDRUG TRANSPORTER MFSC"/>
    <property type="match status" value="1"/>
</dbReference>
<evidence type="ECO:0000256" key="4">
    <source>
        <dbReference type="ARBA" id="ARBA00022989"/>
    </source>
</evidence>
<keyword evidence="9" id="KW-1185">Reference proteome</keyword>
<dbReference type="GO" id="GO:0022857">
    <property type="term" value="F:transmembrane transporter activity"/>
    <property type="evidence" value="ECO:0007669"/>
    <property type="project" value="InterPro"/>
</dbReference>
<evidence type="ECO:0000313" key="9">
    <source>
        <dbReference type="Proteomes" id="UP000476511"/>
    </source>
</evidence>
<dbReference type="InterPro" id="IPR020846">
    <property type="entry name" value="MFS_dom"/>
</dbReference>
<name>A0A6L5R359_9MICO</name>
<evidence type="ECO:0000256" key="6">
    <source>
        <dbReference type="SAM" id="Phobius"/>
    </source>
</evidence>
<feature type="transmembrane region" description="Helical" evidence="6">
    <location>
        <begin position="342"/>
        <end position="361"/>
    </location>
</feature>
<evidence type="ECO:0000313" key="8">
    <source>
        <dbReference type="EMBL" id="MRX44481.1"/>
    </source>
</evidence>
<dbReference type="InterPro" id="IPR011701">
    <property type="entry name" value="MFS"/>
</dbReference>
<evidence type="ECO:0000259" key="7">
    <source>
        <dbReference type="PROSITE" id="PS50850"/>
    </source>
</evidence>
<protein>
    <submittedName>
        <fullName evidence="8">MFS transporter</fullName>
    </submittedName>
</protein>
<feature type="transmembrane region" description="Helical" evidence="6">
    <location>
        <begin position="232"/>
        <end position="251"/>
    </location>
</feature>
<sequence>MNPPTPSAPARVGVRGAAAIAGLVLATFGAVLPQAMSAPTLALTAESYSATVAESSWALTATLIVAVASTPVLGRLGDAFGARRMLLMLLPVVAIGLVMAALAPDLGWLIAGRAVQGLAGGAFPLAIACVPHLVPERRRAAAVGLVTATFATGTGFGVVIAGLLVDHVGVRALSWVPLAFLAAAELVIAASLPHIPTHPDVHLDVRSALRLSLGLAALLVALTEAPQWPLPALAMAGCLALGAGLIAAWLVREHRSPDPLVDPRTLRRRGVWSTHLTAMLLGATLLGSFVLLPAFAEAPAETGRGLGRTVTDAALLLLPASLAMLAVGPLSGVLRRRIGARAPVLLGAVTAAAGGLVIFAATRDFAALLVGTVLLGVGIAVASAGMVNVLVDQVPDDEVGVTTAVNVVARQVGGALGAAGVAAALAVGGAGPDDADYGGAFAVLVVLAGLGVLAALLIPGRADVQET</sequence>
<dbReference type="EMBL" id="WKJD01000016">
    <property type="protein sequence ID" value="MRX44481.1"/>
    <property type="molecule type" value="Genomic_DNA"/>
</dbReference>
<evidence type="ECO:0000256" key="2">
    <source>
        <dbReference type="ARBA" id="ARBA00022448"/>
    </source>
</evidence>
<dbReference type="AlphaFoldDB" id="A0A6L5R359"/>
<keyword evidence="5 6" id="KW-0472">Membrane</keyword>
<feature type="transmembrane region" description="Helical" evidence="6">
    <location>
        <begin position="141"/>
        <end position="163"/>
    </location>
</feature>
<dbReference type="PROSITE" id="PS50850">
    <property type="entry name" value="MFS"/>
    <property type="match status" value="1"/>
</dbReference>
<feature type="transmembrane region" description="Helical" evidence="6">
    <location>
        <begin position="316"/>
        <end position="335"/>
    </location>
</feature>
<dbReference type="InterPro" id="IPR001958">
    <property type="entry name" value="Tet-R_TetA/multi-R_MdtG-like"/>
</dbReference>
<proteinExistence type="predicted"/>
<dbReference type="PANTHER" id="PTHR42718:SF9">
    <property type="entry name" value="MAJOR FACILITATOR SUPERFAMILY MULTIDRUG TRANSPORTER MFSC"/>
    <property type="match status" value="1"/>
</dbReference>
<comment type="caution">
    <text evidence="8">The sequence shown here is derived from an EMBL/GenBank/DDBJ whole genome shotgun (WGS) entry which is preliminary data.</text>
</comment>
<feature type="transmembrane region" description="Helical" evidence="6">
    <location>
        <begin position="272"/>
        <end position="296"/>
    </location>
</feature>
<feature type="transmembrane region" description="Helical" evidence="6">
    <location>
        <begin position="437"/>
        <end position="458"/>
    </location>
</feature>
<dbReference type="SUPFAM" id="SSF103473">
    <property type="entry name" value="MFS general substrate transporter"/>
    <property type="match status" value="1"/>
</dbReference>
<feature type="transmembrane region" description="Helical" evidence="6">
    <location>
        <begin position="412"/>
        <end position="431"/>
    </location>
</feature>
<feature type="transmembrane region" description="Helical" evidence="6">
    <location>
        <begin position="12"/>
        <end position="36"/>
    </location>
</feature>
<feature type="transmembrane region" description="Helical" evidence="6">
    <location>
        <begin position="115"/>
        <end position="134"/>
    </location>
</feature>
<dbReference type="Pfam" id="PF07690">
    <property type="entry name" value="MFS_1"/>
    <property type="match status" value="1"/>
</dbReference>
<feature type="transmembrane region" description="Helical" evidence="6">
    <location>
        <begin position="367"/>
        <end position="391"/>
    </location>
</feature>
<organism evidence="8 9">
    <name type="scientific">Agromyces kandeliae</name>
    <dbReference type="NCBI Taxonomy" id="2666141"/>
    <lineage>
        <taxon>Bacteria</taxon>
        <taxon>Bacillati</taxon>
        <taxon>Actinomycetota</taxon>
        <taxon>Actinomycetes</taxon>
        <taxon>Micrococcales</taxon>
        <taxon>Microbacteriaceae</taxon>
        <taxon>Agromyces</taxon>
    </lineage>
</organism>
<evidence type="ECO:0000256" key="1">
    <source>
        <dbReference type="ARBA" id="ARBA00004651"/>
    </source>
</evidence>
<evidence type="ECO:0000256" key="5">
    <source>
        <dbReference type="ARBA" id="ARBA00023136"/>
    </source>
</evidence>
<dbReference type="PRINTS" id="PR01035">
    <property type="entry name" value="TCRTETA"/>
</dbReference>
<feature type="transmembrane region" description="Helical" evidence="6">
    <location>
        <begin position="56"/>
        <end position="74"/>
    </location>
</feature>
<comment type="subcellular location">
    <subcellularLocation>
        <location evidence="1">Cell membrane</location>
        <topology evidence="1">Multi-pass membrane protein</topology>
    </subcellularLocation>
</comment>
<keyword evidence="3 6" id="KW-0812">Transmembrane</keyword>